<feature type="compositionally biased region" description="Basic and acidic residues" evidence="1">
    <location>
        <begin position="79"/>
        <end position="123"/>
    </location>
</feature>
<evidence type="ECO:0000313" key="2">
    <source>
        <dbReference type="EMBL" id="CAH2293653.1"/>
    </source>
</evidence>
<feature type="compositionally biased region" description="Basic residues" evidence="1">
    <location>
        <begin position="63"/>
        <end position="78"/>
    </location>
</feature>
<dbReference type="Proteomes" id="UP001295444">
    <property type="component" value="Chromosome 05"/>
</dbReference>
<keyword evidence="3" id="KW-1185">Reference proteome</keyword>
<accession>A0AAD1SB46</accession>
<protein>
    <recommendedName>
        <fullName evidence="4">Hemogen</fullName>
    </recommendedName>
</protein>
<dbReference type="AlphaFoldDB" id="A0AAD1SB46"/>
<sequence>MDNVERDHQYTEVTENIAPAHEQHGVTHDVPVLTTRRLRDRTLLKKRKEEAQEKNTFLEQPRSKRSRKTNGRGKRKHQVKELEPEPEPEPKPEFHPEPELHAEPEVSHEHTEFVQEHSEHQEDPVSTVTENVTLIIHEEEDDQVPHFSSPSNTVEDVVPEAKIEPVVEAPEDLTFPLDAEQEKQQYYTALL</sequence>
<feature type="region of interest" description="Disordered" evidence="1">
    <location>
        <begin position="1"/>
        <end position="126"/>
    </location>
</feature>
<evidence type="ECO:0008006" key="4">
    <source>
        <dbReference type="Google" id="ProtNLM"/>
    </source>
</evidence>
<evidence type="ECO:0000256" key="1">
    <source>
        <dbReference type="SAM" id="MobiDB-lite"/>
    </source>
</evidence>
<feature type="compositionally biased region" description="Basic and acidic residues" evidence="1">
    <location>
        <begin position="40"/>
        <end position="53"/>
    </location>
</feature>
<evidence type="ECO:0000313" key="3">
    <source>
        <dbReference type="Proteomes" id="UP001295444"/>
    </source>
</evidence>
<gene>
    <name evidence="2" type="ORF">PECUL_23A050622</name>
</gene>
<dbReference type="EMBL" id="OW240916">
    <property type="protein sequence ID" value="CAH2293653.1"/>
    <property type="molecule type" value="Genomic_DNA"/>
</dbReference>
<reference evidence="2" key="1">
    <citation type="submission" date="2022-03" db="EMBL/GenBank/DDBJ databases">
        <authorList>
            <person name="Alioto T."/>
            <person name="Alioto T."/>
            <person name="Gomez Garrido J."/>
        </authorList>
    </citation>
    <scope>NUCLEOTIDE SEQUENCE</scope>
</reference>
<proteinExistence type="predicted"/>
<organism evidence="2 3">
    <name type="scientific">Pelobates cultripes</name>
    <name type="common">Western spadefoot toad</name>
    <dbReference type="NCBI Taxonomy" id="61616"/>
    <lineage>
        <taxon>Eukaryota</taxon>
        <taxon>Metazoa</taxon>
        <taxon>Chordata</taxon>
        <taxon>Craniata</taxon>
        <taxon>Vertebrata</taxon>
        <taxon>Euteleostomi</taxon>
        <taxon>Amphibia</taxon>
        <taxon>Batrachia</taxon>
        <taxon>Anura</taxon>
        <taxon>Pelobatoidea</taxon>
        <taxon>Pelobatidae</taxon>
        <taxon>Pelobates</taxon>
    </lineage>
</organism>
<name>A0AAD1SB46_PELCU</name>
<feature type="compositionally biased region" description="Basic and acidic residues" evidence="1">
    <location>
        <begin position="1"/>
        <end position="10"/>
    </location>
</feature>